<keyword evidence="2" id="KW-1185">Reference proteome</keyword>
<accession>A0ACB8YN49</accession>
<organism evidence="1 2">
    <name type="scientific">Smallanthus sonchifolius</name>
    <dbReference type="NCBI Taxonomy" id="185202"/>
    <lineage>
        <taxon>Eukaryota</taxon>
        <taxon>Viridiplantae</taxon>
        <taxon>Streptophyta</taxon>
        <taxon>Embryophyta</taxon>
        <taxon>Tracheophyta</taxon>
        <taxon>Spermatophyta</taxon>
        <taxon>Magnoliopsida</taxon>
        <taxon>eudicotyledons</taxon>
        <taxon>Gunneridae</taxon>
        <taxon>Pentapetalae</taxon>
        <taxon>asterids</taxon>
        <taxon>campanulids</taxon>
        <taxon>Asterales</taxon>
        <taxon>Asteraceae</taxon>
        <taxon>Asteroideae</taxon>
        <taxon>Heliantheae alliance</taxon>
        <taxon>Millerieae</taxon>
        <taxon>Smallanthus</taxon>
    </lineage>
</organism>
<sequence>MEIGFTLHFSRIEEQEHIISANLRRSTYNEGYVVTHNIAHYAIRRRRIPQTPEFEVTTTSKTSDDVSGSSIFDDRSVVADEESREANDNEVGGEQTKEIHEELSRTVLFCLCNII</sequence>
<evidence type="ECO:0000313" key="2">
    <source>
        <dbReference type="Proteomes" id="UP001056120"/>
    </source>
</evidence>
<proteinExistence type="predicted"/>
<reference evidence="2" key="1">
    <citation type="journal article" date="2022" name="Mol. Ecol. Resour.">
        <title>The genomes of chicory, endive, great burdock and yacon provide insights into Asteraceae palaeo-polyploidization history and plant inulin production.</title>
        <authorList>
            <person name="Fan W."/>
            <person name="Wang S."/>
            <person name="Wang H."/>
            <person name="Wang A."/>
            <person name="Jiang F."/>
            <person name="Liu H."/>
            <person name="Zhao H."/>
            <person name="Xu D."/>
            <person name="Zhang Y."/>
        </authorList>
    </citation>
    <scope>NUCLEOTIDE SEQUENCE [LARGE SCALE GENOMIC DNA]</scope>
    <source>
        <strain evidence="2">cv. Yunnan</strain>
    </source>
</reference>
<evidence type="ECO:0000313" key="1">
    <source>
        <dbReference type="EMBL" id="KAI3686697.1"/>
    </source>
</evidence>
<name>A0ACB8YN49_9ASTR</name>
<comment type="caution">
    <text evidence="1">The sequence shown here is derived from an EMBL/GenBank/DDBJ whole genome shotgun (WGS) entry which is preliminary data.</text>
</comment>
<protein>
    <submittedName>
        <fullName evidence="1">Uncharacterized protein</fullName>
    </submittedName>
</protein>
<dbReference type="Proteomes" id="UP001056120">
    <property type="component" value="Linkage Group LG27"/>
</dbReference>
<dbReference type="EMBL" id="CM042044">
    <property type="protein sequence ID" value="KAI3686697.1"/>
    <property type="molecule type" value="Genomic_DNA"/>
</dbReference>
<reference evidence="1 2" key="2">
    <citation type="journal article" date="2022" name="Mol. Ecol. Resour.">
        <title>The genomes of chicory, endive, great burdock and yacon provide insights into Asteraceae paleo-polyploidization history and plant inulin production.</title>
        <authorList>
            <person name="Fan W."/>
            <person name="Wang S."/>
            <person name="Wang H."/>
            <person name="Wang A."/>
            <person name="Jiang F."/>
            <person name="Liu H."/>
            <person name="Zhao H."/>
            <person name="Xu D."/>
            <person name="Zhang Y."/>
        </authorList>
    </citation>
    <scope>NUCLEOTIDE SEQUENCE [LARGE SCALE GENOMIC DNA]</scope>
    <source>
        <strain evidence="2">cv. Yunnan</strain>
        <tissue evidence="1">Leaves</tissue>
    </source>
</reference>
<gene>
    <name evidence="1" type="ORF">L1987_80381</name>
</gene>